<gene>
    <name evidence="2" type="ORF">FNK824_LOCUS18839</name>
</gene>
<evidence type="ECO:0000313" key="3">
    <source>
        <dbReference type="Proteomes" id="UP000663874"/>
    </source>
</evidence>
<dbReference type="AlphaFoldDB" id="A0A819FII3"/>
<comment type="caution">
    <text evidence="2">The sequence shown here is derived from an EMBL/GenBank/DDBJ whole genome shotgun (WGS) entry which is preliminary data.</text>
</comment>
<feature type="non-terminal residue" evidence="2">
    <location>
        <position position="1"/>
    </location>
</feature>
<evidence type="ECO:0000313" key="2">
    <source>
        <dbReference type="EMBL" id="CAF3867895.1"/>
    </source>
</evidence>
<sequence>VTIPKHEKNDHLKFDHPIVSDNDQGDWM</sequence>
<evidence type="ECO:0000256" key="1">
    <source>
        <dbReference type="SAM" id="MobiDB-lite"/>
    </source>
</evidence>
<dbReference type="Proteomes" id="UP000663874">
    <property type="component" value="Unassembled WGS sequence"/>
</dbReference>
<dbReference type="EMBL" id="CAJOBE010003220">
    <property type="protein sequence ID" value="CAF3867895.1"/>
    <property type="molecule type" value="Genomic_DNA"/>
</dbReference>
<protein>
    <submittedName>
        <fullName evidence="2">Uncharacterized protein</fullName>
    </submittedName>
</protein>
<accession>A0A819FII3</accession>
<organism evidence="2 3">
    <name type="scientific">Rotaria sordida</name>
    <dbReference type="NCBI Taxonomy" id="392033"/>
    <lineage>
        <taxon>Eukaryota</taxon>
        <taxon>Metazoa</taxon>
        <taxon>Spiralia</taxon>
        <taxon>Gnathifera</taxon>
        <taxon>Rotifera</taxon>
        <taxon>Eurotatoria</taxon>
        <taxon>Bdelloidea</taxon>
        <taxon>Philodinida</taxon>
        <taxon>Philodinidae</taxon>
        <taxon>Rotaria</taxon>
    </lineage>
</organism>
<feature type="region of interest" description="Disordered" evidence="1">
    <location>
        <begin position="1"/>
        <end position="28"/>
    </location>
</feature>
<reference evidence="2" key="1">
    <citation type="submission" date="2021-02" db="EMBL/GenBank/DDBJ databases">
        <authorList>
            <person name="Nowell W R."/>
        </authorList>
    </citation>
    <scope>NUCLEOTIDE SEQUENCE</scope>
</reference>
<proteinExistence type="predicted"/>
<feature type="compositionally biased region" description="Basic and acidic residues" evidence="1">
    <location>
        <begin position="1"/>
        <end position="18"/>
    </location>
</feature>
<name>A0A819FII3_9BILA</name>